<dbReference type="EMBL" id="CP052766">
    <property type="protein sequence ID" value="QJR81113.1"/>
    <property type="molecule type" value="Genomic_DNA"/>
</dbReference>
<organism evidence="5 6">
    <name type="scientific">Alteromonas pelagimontana</name>
    <dbReference type="NCBI Taxonomy" id="1858656"/>
    <lineage>
        <taxon>Bacteria</taxon>
        <taxon>Pseudomonadati</taxon>
        <taxon>Pseudomonadota</taxon>
        <taxon>Gammaproteobacteria</taxon>
        <taxon>Alteromonadales</taxon>
        <taxon>Alteromonadaceae</taxon>
        <taxon>Alteromonas/Salinimonas group</taxon>
        <taxon>Alteromonas</taxon>
    </lineage>
</organism>
<dbReference type="Gene3D" id="3.40.50.1110">
    <property type="entry name" value="SGNH hydrolase"/>
    <property type="match status" value="1"/>
</dbReference>
<feature type="domain" description="SGNH hydrolase-type esterase" evidence="4">
    <location>
        <begin position="34"/>
        <end position="228"/>
    </location>
</feature>
<accession>A0A6M4MDA7</accession>
<reference evidence="6" key="1">
    <citation type="submission" date="2014-12" db="EMBL/GenBank/DDBJ databases">
        <title>Complete genome sequence of a multi-drug resistant Klebsiella pneumoniae.</title>
        <authorList>
            <person name="Hua X."/>
            <person name="Chen Q."/>
            <person name="Li X."/>
            <person name="Feng Y."/>
            <person name="Ruan Z."/>
            <person name="Yu Y."/>
        </authorList>
    </citation>
    <scope>NUCLEOTIDE SEQUENCE [LARGE SCALE GENOMIC DNA]</scope>
    <source>
        <strain evidence="6">5.12</strain>
    </source>
</reference>
<dbReference type="KEGG" id="apel:CA267_010155"/>
<keyword evidence="2" id="KW-0378">Hydrolase</keyword>
<feature type="signal peptide" evidence="3">
    <location>
        <begin position="1"/>
        <end position="23"/>
    </location>
</feature>
<dbReference type="CDD" id="cd01821">
    <property type="entry name" value="Rhamnogalacturan_acetylesterase_like"/>
    <property type="match status" value="1"/>
</dbReference>
<comment type="similarity">
    <text evidence="1">Belongs to the 'GDSL' lipolytic enzyme family.</text>
</comment>
<dbReference type="SUPFAM" id="SSF52266">
    <property type="entry name" value="SGNH hydrolase"/>
    <property type="match status" value="1"/>
</dbReference>
<gene>
    <name evidence="5" type="ORF">CA267_010155</name>
</gene>
<dbReference type="PANTHER" id="PTHR43695">
    <property type="entry name" value="PUTATIVE (AFU_ORTHOLOGUE AFUA_2G17250)-RELATED"/>
    <property type="match status" value="1"/>
</dbReference>
<evidence type="ECO:0000256" key="1">
    <source>
        <dbReference type="ARBA" id="ARBA00008668"/>
    </source>
</evidence>
<keyword evidence="6" id="KW-1185">Reference proteome</keyword>
<feature type="chain" id="PRO_5028814287" evidence="3">
    <location>
        <begin position="24"/>
        <end position="268"/>
    </location>
</feature>
<dbReference type="Pfam" id="PF13472">
    <property type="entry name" value="Lipase_GDSL_2"/>
    <property type="match status" value="1"/>
</dbReference>
<name>A0A6M4MDA7_9ALTE</name>
<evidence type="ECO:0000313" key="5">
    <source>
        <dbReference type="EMBL" id="QJR81113.1"/>
    </source>
</evidence>
<proteinExistence type="inferred from homology"/>
<dbReference type="Proteomes" id="UP000219285">
    <property type="component" value="Chromosome"/>
</dbReference>
<dbReference type="PANTHER" id="PTHR43695:SF1">
    <property type="entry name" value="RHAMNOGALACTURONAN ACETYLESTERASE"/>
    <property type="match status" value="1"/>
</dbReference>
<dbReference type="GO" id="GO:0016788">
    <property type="term" value="F:hydrolase activity, acting on ester bonds"/>
    <property type="evidence" value="ECO:0007669"/>
    <property type="project" value="UniProtKB-ARBA"/>
</dbReference>
<sequence>MIKINQWRCVAVLALLFAPLVVAQEDAATILIAGDSTVQDVNPEKSAEVGWGQVLPELLADTNNAVTIDNHAKGGRSTRTFIAEKRWQALQEQVQPGDWVLIQFGHNDQAYDYPNRYTSPREYKSNLLTFVKEVKAKQGNAILITPVMRRYFDKNGHIRDAHGMYPELVKEVAKETATPLIDLAASSWQLYLQYGPEKSKMLFNYLKPGQHPKHPDGVEDDTHFSRAGALEIAKLVVAEAQAKSIQPFGSYFQEVEIEGIDFTKGRGF</sequence>
<dbReference type="InterPro" id="IPR036514">
    <property type="entry name" value="SGNH_hydro_sf"/>
</dbReference>
<dbReference type="OrthoDB" id="191551at2"/>
<dbReference type="RefSeq" id="WP_075607593.1">
    <property type="nucleotide sequence ID" value="NZ_CP052766.1"/>
</dbReference>
<evidence type="ECO:0000259" key="4">
    <source>
        <dbReference type="Pfam" id="PF13472"/>
    </source>
</evidence>
<dbReference type="AlphaFoldDB" id="A0A6M4MDA7"/>
<protein>
    <submittedName>
        <fullName evidence="5">Rhamnogalacturonan acetylesterase</fullName>
    </submittedName>
</protein>
<evidence type="ECO:0000256" key="2">
    <source>
        <dbReference type="ARBA" id="ARBA00022801"/>
    </source>
</evidence>
<reference evidence="5 6" key="2">
    <citation type="submission" date="2020-04" db="EMBL/GenBank/DDBJ databases">
        <title>Complete genome sequence of Alteromonas pelagimontana 5.12T.</title>
        <authorList>
            <person name="Sinha R.K."/>
            <person name="Krishnan K.P."/>
            <person name="Kurian J.P."/>
        </authorList>
    </citation>
    <scope>NUCLEOTIDE SEQUENCE [LARGE SCALE GENOMIC DNA]</scope>
    <source>
        <strain evidence="5 6">5.12</strain>
    </source>
</reference>
<keyword evidence="3" id="KW-0732">Signal</keyword>
<dbReference type="InterPro" id="IPR013830">
    <property type="entry name" value="SGNH_hydro"/>
</dbReference>
<evidence type="ECO:0000313" key="6">
    <source>
        <dbReference type="Proteomes" id="UP000219285"/>
    </source>
</evidence>
<dbReference type="InterPro" id="IPR037459">
    <property type="entry name" value="RhgT-like"/>
</dbReference>
<evidence type="ECO:0000256" key="3">
    <source>
        <dbReference type="SAM" id="SignalP"/>
    </source>
</evidence>